<protein>
    <submittedName>
        <fullName evidence="2">Toprim domain-containing protein</fullName>
    </submittedName>
</protein>
<evidence type="ECO:0000313" key="2">
    <source>
        <dbReference type="EMBL" id="QVY63700.1"/>
    </source>
</evidence>
<dbReference type="InterPro" id="IPR006171">
    <property type="entry name" value="TOPRIM_dom"/>
</dbReference>
<keyword evidence="3" id="KW-1185">Reference proteome</keyword>
<sequence>MIIDVESELRQYDWTRATWTGDKLIAASPFRYDNTPSFFVRLSDYGQYPAGTWADSGAYDSEWASGNIVKLLAFLRNESYEETEEYLQATYGFATEPGEDIRLKPIKLRTAQRRQPLVANMLDGYAEDYAYLESRGISAEIQRQAGVKYDAKSRAAVIPWSDEVGRLRTVKFRSIRGKTFWYTRGATPVRELLYGAELVNGGQVVVCEAEVDALSWRQAGYTAIAVGGASFGRVQADVLRRLPIDELIIATDNDKAGEKLRRQIAAEARGMRVKQAYVSDGVKDANEALVKYGVNALRDAIARSEERRLLSVKPRSPSLGK</sequence>
<proteinExistence type="predicted"/>
<dbReference type="Pfam" id="PF13155">
    <property type="entry name" value="Toprim_2"/>
    <property type="match status" value="1"/>
</dbReference>
<dbReference type="InterPro" id="IPR034151">
    <property type="entry name" value="TOPRIM_DnaG_bac"/>
</dbReference>
<dbReference type="Proteomes" id="UP000679247">
    <property type="component" value="Chromosome"/>
</dbReference>
<name>A0ABX8FI54_9BACI</name>
<dbReference type="Gene3D" id="3.40.1360.10">
    <property type="match status" value="1"/>
</dbReference>
<dbReference type="PANTHER" id="PTHR12873">
    <property type="entry name" value="T7-LIKE MITOCHONDRIAL DNA HELICASE"/>
    <property type="match status" value="1"/>
</dbReference>
<dbReference type="SUPFAM" id="SSF56731">
    <property type="entry name" value="DNA primase core"/>
    <property type="match status" value="1"/>
</dbReference>
<dbReference type="CDD" id="cd03364">
    <property type="entry name" value="TOPRIM_DnaG_primases"/>
    <property type="match status" value="1"/>
</dbReference>
<dbReference type="SMART" id="SM00493">
    <property type="entry name" value="TOPRIM"/>
    <property type="match status" value="1"/>
</dbReference>
<evidence type="ECO:0000259" key="1">
    <source>
        <dbReference type="PROSITE" id="PS50880"/>
    </source>
</evidence>
<reference evidence="2 3" key="1">
    <citation type="submission" date="2021-03" db="EMBL/GenBank/DDBJ databases">
        <title>The first data on the complete genome of the tetrodotoxin-producing bacterium.</title>
        <authorList>
            <person name="Melnikova D.I."/>
            <person name="Nijland R."/>
            <person name="Magarlamov T.Y."/>
        </authorList>
    </citation>
    <scope>NUCLEOTIDE SEQUENCE [LARGE SCALE GENOMIC DNA]</scope>
    <source>
        <strain evidence="2 3">1839</strain>
    </source>
</reference>
<organism evidence="2 3">
    <name type="scientific">Cytobacillus gottheilii</name>
    <dbReference type="NCBI Taxonomy" id="859144"/>
    <lineage>
        <taxon>Bacteria</taxon>
        <taxon>Bacillati</taxon>
        <taxon>Bacillota</taxon>
        <taxon>Bacilli</taxon>
        <taxon>Bacillales</taxon>
        <taxon>Bacillaceae</taxon>
        <taxon>Cytobacillus</taxon>
    </lineage>
</organism>
<evidence type="ECO:0000313" key="3">
    <source>
        <dbReference type="Proteomes" id="UP000679247"/>
    </source>
</evidence>
<dbReference type="PROSITE" id="PS50880">
    <property type="entry name" value="TOPRIM"/>
    <property type="match status" value="1"/>
</dbReference>
<feature type="domain" description="Toprim" evidence="1">
    <location>
        <begin position="202"/>
        <end position="283"/>
    </location>
</feature>
<dbReference type="SUPFAM" id="SSF57783">
    <property type="entry name" value="Zinc beta-ribbon"/>
    <property type="match status" value="1"/>
</dbReference>
<gene>
    <name evidence="2" type="ORF">J1899_07855</name>
</gene>
<accession>A0ABX8FI54</accession>
<dbReference type="PANTHER" id="PTHR12873:SF0">
    <property type="entry name" value="TWINKLE MTDNA HELICASE"/>
    <property type="match status" value="1"/>
</dbReference>
<dbReference type="RefSeq" id="WP_214478790.1">
    <property type="nucleotide sequence ID" value="NZ_CP071709.1"/>
</dbReference>
<dbReference type="InterPro" id="IPR027032">
    <property type="entry name" value="Twinkle-like"/>
</dbReference>
<dbReference type="EMBL" id="CP071709">
    <property type="protein sequence ID" value="QVY63700.1"/>
    <property type="molecule type" value="Genomic_DNA"/>
</dbReference>